<accession>X1CIU5</accession>
<evidence type="ECO:0000313" key="1">
    <source>
        <dbReference type="EMBL" id="GAG96168.1"/>
    </source>
</evidence>
<sequence length="44" mass="5076">PFSYELSTKHRSNLKACGVIERVYKIFRVHTLTPKAQNALSELE</sequence>
<protein>
    <submittedName>
        <fullName evidence="1">Uncharacterized protein</fullName>
    </submittedName>
</protein>
<proteinExistence type="predicted"/>
<feature type="non-terminal residue" evidence="1">
    <location>
        <position position="1"/>
    </location>
</feature>
<dbReference type="AlphaFoldDB" id="X1CIU5"/>
<name>X1CIU5_9ZZZZ</name>
<gene>
    <name evidence="1" type="ORF">S01H4_41043</name>
</gene>
<reference evidence="1" key="1">
    <citation type="journal article" date="2014" name="Front. Microbiol.">
        <title>High frequency of phylogenetically diverse reductive dehalogenase-homologous genes in deep subseafloor sedimentary metagenomes.</title>
        <authorList>
            <person name="Kawai M."/>
            <person name="Futagami T."/>
            <person name="Toyoda A."/>
            <person name="Takaki Y."/>
            <person name="Nishi S."/>
            <person name="Hori S."/>
            <person name="Arai W."/>
            <person name="Tsubouchi T."/>
            <person name="Morono Y."/>
            <person name="Uchiyama I."/>
            <person name="Ito T."/>
            <person name="Fujiyama A."/>
            <person name="Inagaki F."/>
            <person name="Takami H."/>
        </authorList>
    </citation>
    <scope>NUCLEOTIDE SEQUENCE</scope>
    <source>
        <strain evidence="1">Expedition CK06-06</strain>
    </source>
</reference>
<comment type="caution">
    <text evidence="1">The sequence shown here is derived from an EMBL/GenBank/DDBJ whole genome shotgun (WGS) entry which is preliminary data.</text>
</comment>
<organism evidence="1">
    <name type="scientific">marine sediment metagenome</name>
    <dbReference type="NCBI Taxonomy" id="412755"/>
    <lineage>
        <taxon>unclassified sequences</taxon>
        <taxon>metagenomes</taxon>
        <taxon>ecological metagenomes</taxon>
    </lineage>
</organism>
<dbReference type="EMBL" id="BART01022423">
    <property type="protein sequence ID" value="GAG96168.1"/>
    <property type="molecule type" value="Genomic_DNA"/>
</dbReference>